<dbReference type="AlphaFoldDB" id="A0A024UVA1"/>
<dbReference type="EMBL" id="KI913952">
    <property type="protein sequence ID" value="ETW09880.1"/>
    <property type="molecule type" value="Genomic_DNA"/>
</dbReference>
<feature type="domain" description="Spore protein YkvP/CgeB glycosyl transferase-like" evidence="1">
    <location>
        <begin position="392"/>
        <end position="512"/>
    </location>
</feature>
<dbReference type="RefSeq" id="XP_008861291.1">
    <property type="nucleotide sequence ID" value="XM_008863069.1"/>
</dbReference>
<gene>
    <name evidence="2" type="ORF">H310_00326</name>
</gene>
<evidence type="ECO:0000259" key="1">
    <source>
        <dbReference type="Pfam" id="PF13524"/>
    </source>
</evidence>
<evidence type="ECO:0000313" key="2">
    <source>
        <dbReference type="EMBL" id="ETW09880.1"/>
    </source>
</evidence>
<sequence>MVLPPLAPGEYILLGRVRIPPRHVDDVIVQYDLRRVVVHTSCLAKAEIRSPRNGQAVDRYFTVVPKIILSKAHPVDFPVDTKVCLQVDGEFHSCISAGTFRVRVPTAKTARLFLSVQSSSTPPLSICHDLIEVHTTDPAIVPQSWPRLLHRFDIVAVAPSTHTLVLSPSVAVAYASPSTLSCPLVYAHVPEQELLSVAIVDSWNGKIDWNRYISTEWGEFLSHAVDSPLSYTRVSIAQLVAAIARQDTVLDVIVHFEAPTPSDWIALQRSLASHRHQRPRQFLFCDDLHNCRLHRRDADVFVRPFFHSLDGFIGTYAYAMKAFFEPSYWQHLRTIAWLPHAANSAFQYDNIHPAPVTRVLLVGAANAEFYPLRAWAQKQVGKLPLDVHPHPGYEGYASDTEALAQTTSYARLVHSYVATFTCTSRLDFVVAKIFEIPATGSLLLINHDVADLMARLGFADGTHYIGYDPHDPSAAILYVVNPLYRRRIDRIRRAGQRLVRERHTTWHRVNELTSLLRPNTTPAWAMDDLESRTPCRVEYAGENSSTCLRFHASVLASSCCAVDSV</sequence>
<dbReference type="OrthoDB" id="10034067at2759"/>
<organism evidence="2">
    <name type="scientific">Aphanomyces invadans</name>
    <dbReference type="NCBI Taxonomy" id="157072"/>
    <lineage>
        <taxon>Eukaryota</taxon>
        <taxon>Sar</taxon>
        <taxon>Stramenopiles</taxon>
        <taxon>Oomycota</taxon>
        <taxon>Saprolegniomycetes</taxon>
        <taxon>Saprolegniales</taxon>
        <taxon>Verrucalvaceae</taxon>
        <taxon>Aphanomyces</taxon>
    </lineage>
</organism>
<proteinExistence type="predicted"/>
<name>A0A024UVA1_9STRA</name>
<dbReference type="InterPro" id="IPR055259">
    <property type="entry name" value="YkvP/CgeB_Glyco_trans-like"/>
</dbReference>
<dbReference type="Pfam" id="PF13524">
    <property type="entry name" value="Glyco_trans_1_2"/>
    <property type="match status" value="1"/>
</dbReference>
<protein>
    <recommendedName>
        <fullName evidence="1">Spore protein YkvP/CgeB glycosyl transferase-like domain-containing protein</fullName>
    </recommendedName>
</protein>
<dbReference type="GeneID" id="20077376"/>
<dbReference type="eggNOG" id="ENOG502QVD8">
    <property type="taxonomic scope" value="Eukaryota"/>
</dbReference>
<reference evidence="2" key="1">
    <citation type="submission" date="2013-12" db="EMBL/GenBank/DDBJ databases">
        <title>The Genome Sequence of Aphanomyces invadans NJM9701.</title>
        <authorList>
            <consortium name="The Broad Institute Genomics Platform"/>
            <person name="Russ C."/>
            <person name="Tyler B."/>
            <person name="van West P."/>
            <person name="Dieguez-Uribeondo J."/>
            <person name="Young S.K."/>
            <person name="Zeng Q."/>
            <person name="Gargeya S."/>
            <person name="Fitzgerald M."/>
            <person name="Abouelleil A."/>
            <person name="Alvarado L."/>
            <person name="Chapman S.B."/>
            <person name="Gainer-Dewar J."/>
            <person name="Goldberg J."/>
            <person name="Griggs A."/>
            <person name="Gujja S."/>
            <person name="Hansen M."/>
            <person name="Howarth C."/>
            <person name="Imamovic A."/>
            <person name="Ireland A."/>
            <person name="Larimer J."/>
            <person name="McCowan C."/>
            <person name="Murphy C."/>
            <person name="Pearson M."/>
            <person name="Poon T.W."/>
            <person name="Priest M."/>
            <person name="Roberts A."/>
            <person name="Saif S."/>
            <person name="Shea T."/>
            <person name="Sykes S."/>
            <person name="Wortman J."/>
            <person name="Nusbaum C."/>
            <person name="Birren B."/>
        </authorList>
    </citation>
    <scope>NUCLEOTIDE SEQUENCE [LARGE SCALE GENOMIC DNA]</scope>
    <source>
        <strain evidence="2">NJM9701</strain>
    </source>
</reference>
<dbReference type="VEuPathDB" id="FungiDB:H310_00326"/>
<accession>A0A024UVA1</accession>